<reference evidence="4 5" key="1">
    <citation type="submission" date="2018-10" db="EMBL/GenBank/DDBJ databases">
        <title>Phylogenomics of Brevibacillus.</title>
        <authorList>
            <person name="Dunlap C."/>
        </authorList>
    </citation>
    <scope>NUCLEOTIDE SEQUENCE [LARGE SCALE GENOMIC DNA]</scope>
    <source>
        <strain evidence="4 5">JCM 12215</strain>
    </source>
</reference>
<dbReference type="GO" id="GO:0046872">
    <property type="term" value="F:metal ion binding"/>
    <property type="evidence" value="ECO:0007669"/>
    <property type="project" value="UniProtKB-KW"/>
</dbReference>
<keyword evidence="5" id="KW-1185">Reference proteome</keyword>
<dbReference type="AlphaFoldDB" id="A0A3M8CHW9"/>
<evidence type="ECO:0000313" key="4">
    <source>
        <dbReference type="EMBL" id="RNB75249.1"/>
    </source>
</evidence>
<dbReference type="Gene3D" id="3.90.850.10">
    <property type="entry name" value="Fumarylacetoacetase-like, C-terminal domain"/>
    <property type="match status" value="1"/>
</dbReference>
<sequence>MKRIQNIFCVGRNYRLHAAELGNDVPTSPMLFDKPTHSLVATNGQEIDLPGNRGEIHYEAELVIHIARGYEPGLTLDQMVDKIALGVDLTLRDVQSVLKKNGHPWLLAKGFKNSAILTPFHPFPGQQLLEKTHFSMLKNEEQVQIGNVQDMIFDLMTIIQFTTEHFGLDAGDIIYTGTPAGVGPVLDGDHFALFFGEEKWGEFTARLR</sequence>
<keyword evidence="4" id="KW-0378">Hydrolase</keyword>
<comment type="similarity">
    <text evidence="1">Belongs to the FAH family.</text>
</comment>
<gene>
    <name evidence="4" type="ORF">EDM52_06555</name>
</gene>
<name>A0A3M8CHW9_9BACL</name>
<dbReference type="InterPro" id="IPR011234">
    <property type="entry name" value="Fumarylacetoacetase-like_C"/>
</dbReference>
<comment type="caution">
    <text evidence="4">The sequence shown here is derived from an EMBL/GenBank/DDBJ whole genome shotgun (WGS) entry which is preliminary data.</text>
</comment>
<dbReference type="RefSeq" id="WP_122908233.1">
    <property type="nucleotide sequence ID" value="NZ_CBCSBE010000001.1"/>
</dbReference>
<evidence type="ECO:0000256" key="2">
    <source>
        <dbReference type="ARBA" id="ARBA00022723"/>
    </source>
</evidence>
<evidence type="ECO:0000259" key="3">
    <source>
        <dbReference type="Pfam" id="PF01557"/>
    </source>
</evidence>
<organism evidence="4 5">
    <name type="scientific">Brevibacillus invocatus</name>
    <dbReference type="NCBI Taxonomy" id="173959"/>
    <lineage>
        <taxon>Bacteria</taxon>
        <taxon>Bacillati</taxon>
        <taxon>Bacillota</taxon>
        <taxon>Bacilli</taxon>
        <taxon>Bacillales</taxon>
        <taxon>Paenibacillaceae</taxon>
        <taxon>Brevibacillus</taxon>
    </lineage>
</organism>
<dbReference type="EMBL" id="RHHR01000010">
    <property type="protein sequence ID" value="RNB75249.1"/>
    <property type="molecule type" value="Genomic_DNA"/>
</dbReference>
<evidence type="ECO:0000256" key="1">
    <source>
        <dbReference type="ARBA" id="ARBA00010211"/>
    </source>
</evidence>
<keyword evidence="2" id="KW-0479">Metal-binding</keyword>
<accession>A0A3M8CHW9</accession>
<dbReference type="PANTHER" id="PTHR11820">
    <property type="entry name" value="ACYLPYRUVASE"/>
    <property type="match status" value="1"/>
</dbReference>
<feature type="domain" description="Fumarylacetoacetase-like C-terminal" evidence="3">
    <location>
        <begin position="7"/>
        <end position="193"/>
    </location>
</feature>
<dbReference type="SUPFAM" id="SSF56529">
    <property type="entry name" value="FAH"/>
    <property type="match status" value="1"/>
</dbReference>
<dbReference type="Pfam" id="PF01557">
    <property type="entry name" value="FAA_hydrolase"/>
    <property type="match status" value="1"/>
</dbReference>
<dbReference type="OrthoDB" id="9805307at2"/>
<dbReference type="GO" id="GO:0018773">
    <property type="term" value="F:acetylpyruvate hydrolase activity"/>
    <property type="evidence" value="ECO:0007669"/>
    <property type="project" value="TreeGrafter"/>
</dbReference>
<dbReference type="PANTHER" id="PTHR11820:SF7">
    <property type="entry name" value="ACYLPYRUVASE FAHD1, MITOCHONDRIAL"/>
    <property type="match status" value="1"/>
</dbReference>
<evidence type="ECO:0000313" key="5">
    <source>
        <dbReference type="Proteomes" id="UP000282028"/>
    </source>
</evidence>
<dbReference type="Proteomes" id="UP000282028">
    <property type="component" value="Unassembled WGS sequence"/>
</dbReference>
<protein>
    <submittedName>
        <fullName evidence="4">FAA hydrolase family protein</fullName>
    </submittedName>
</protein>
<dbReference type="InterPro" id="IPR036663">
    <property type="entry name" value="Fumarylacetoacetase_C_sf"/>
</dbReference>
<proteinExistence type="inferred from homology"/>